<dbReference type="GO" id="GO:0004356">
    <property type="term" value="F:glutamine synthetase activity"/>
    <property type="evidence" value="ECO:0007669"/>
    <property type="project" value="InterPro"/>
</dbReference>
<dbReference type="InterPro" id="IPR014746">
    <property type="entry name" value="Gln_synth/guanido_kin_cat_dom"/>
</dbReference>
<dbReference type="GO" id="GO:0006542">
    <property type="term" value="P:glutamine biosynthetic process"/>
    <property type="evidence" value="ECO:0007669"/>
    <property type="project" value="InterPro"/>
</dbReference>
<dbReference type="AlphaFoldDB" id="A0A2U3P1B8"/>
<dbReference type="Pfam" id="PF00120">
    <property type="entry name" value="Gln-synt_C"/>
    <property type="match status" value="1"/>
</dbReference>
<keyword evidence="3" id="KW-0547">Nucleotide-binding</keyword>
<dbReference type="FunFam" id="3.10.20.70:FF:000015">
    <property type="entry name" value="Putative glutamine synthetase"/>
    <property type="match status" value="1"/>
</dbReference>
<dbReference type="PANTHER" id="PTHR43785">
    <property type="entry name" value="GAMMA-GLUTAMYLPUTRESCINE SYNTHETASE"/>
    <property type="match status" value="1"/>
</dbReference>
<dbReference type="Gene3D" id="3.30.590.10">
    <property type="entry name" value="Glutamine synthetase/guanido kinase, catalytic domain"/>
    <property type="match status" value="1"/>
</dbReference>
<evidence type="ECO:0000256" key="2">
    <source>
        <dbReference type="ARBA" id="ARBA00022598"/>
    </source>
</evidence>
<evidence type="ECO:0000313" key="9">
    <source>
        <dbReference type="EMBL" id="SPM37546.1"/>
    </source>
</evidence>
<dbReference type="GO" id="GO:0042402">
    <property type="term" value="P:biogenic amine catabolic process"/>
    <property type="evidence" value="ECO:0007669"/>
    <property type="project" value="UniProtKB-ARBA"/>
</dbReference>
<dbReference type="OrthoDB" id="9807095at2"/>
<dbReference type="PROSITE" id="PS51987">
    <property type="entry name" value="GS_CATALYTIC"/>
    <property type="match status" value="1"/>
</dbReference>
<accession>A0A2U3P1B8</accession>
<evidence type="ECO:0000256" key="1">
    <source>
        <dbReference type="ARBA" id="ARBA00009897"/>
    </source>
</evidence>
<dbReference type="SMART" id="SM01230">
    <property type="entry name" value="Gln-synt_C"/>
    <property type="match status" value="1"/>
</dbReference>
<evidence type="ECO:0000256" key="4">
    <source>
        <dbReference type="ARBA" id="ARBA00022840"/>
    </source>
</evidence>
<dbReference type="InterPro" id="IPR008147">
    <property type="entry name" value="Gln_synt_N"/>
</dbReference>
<evidence type="ECO:0000259" key="7">
    <source>
        <dbReference type="PROSITE" id="PS51986"/>
    </source>
</evidence>
<organism evidence="9 10">
    <name type="scientific">Mycobacterium rhizamassiliense</name>
    <dbReference type="NCBI Taxonomy" id="1841860"/>
    <lineage>
        <taxon>Bacteria</taxon>
        <taxon>Bacillati</taxon>
        <taxon>Actinomycetota</taxon>
        <taxon>Actinomycetes</taxon>
        <taxon>Mycobacteriales</taxon>
        <taxon>Mycobacteriaceae</taxon>
        <taxon>Mycobacterium</taxon>
    </lineage>
</organism>
<evidence type="ECO:0000256" key="6">
    <source>
        <dbReference type="RuleBase" id="RU000384"/>
    </source>
</evidence>
<gene>
    <name evidence="9" type="ORF">MRAB57_5393</name>
</gene>
<dbReference type="InterPro" id="IPR036651">
    <property type="entry name" value="Gln_synt_N_sf"/>
</dbReference>
<dbReference type="GO" id="GO:0005524">
    <property type="term" value="F:ATP binding"/>
    <property type="evidence" value="ECO:0007669"/>
    <property type="project" value="UniProtKB-KW"/>
</dbReference>
<dbReference type="Gene3D" id="3.10.20.70">
    <property type="entry name" value="Glutamine synthetase, N-terminal domain"/>
    <property type="match status" value="1"/>
</dbReference>
<dbReference type="FunFam" id="3.30.590.10:FF:000005">
    <property type="entry name" value="Probable glutamine synthetase"/>
    <property type="match status" value="1"/>
</dbReference>
<dbReference type="Proteomes" id="UP000240988">
    <property type="component" value="Unassembled WGS sequence"/>
</dbReference>
<evidence type="ECO:0000256" key="5">
    <source>
        <dbReference type="PROSITE-ProRule" id="PRU01330"/>
    </source>
</evidence>
<evidence type="ECO:0000259" key="8">
    <source>
        <dbReference type="PROSITE" id="PS51987"/>
    </source>
</evidence>
<dbReference type="PANTHER" id="PTHR43785:SF12">
    <property type="entry name" value="TYPE-1 GLUTAMINE SYNTHETASE 2"/>
    <property type="match status" value="1"/>
</dbReference>
<proteinExistence type="inferred from homology"/>
<keyword evidence="4" id="KW-0067">ATP-binding</keyword>
<feature type="domain" description="GS catalytic" evidence="8">
    <location>
        <begin position="137"/>
        <end position="469"/>
    </location>
</feature>
<protein>
    <submittedName>
        <fullName evidence="9">Glutamine synthetase</fullName>
    </submittedName>
</protein>
<dbReference type="STRING" id="1841860.GCA_900157375_05396"/>
<sequence length="469" mass="50467">MGHQENHHGAADDSGSAGPAPLSLSALEQLVGIGEVDTVIVAFTDMQGRLVGKRISARLFVDEVVAHGAECCAYLLAVDVEMNTVSGYAMSSWETGYGDMVMTPDLGTLRLIPWLPATALVIADVGWADGSAVGVAPRAVLRRQLDRLAERGLEADAATELEFIVFDEPYRQAWADGYRGLTPASDYNIDYAILASTRMDPLLRDIRLGMEGAGLRFEAVKGECNNGQQEIGFRYADALTTCDNHAVYKNGAKEIADQHGKSLTFMAKYDEREGNSCHIHLSLRATDGPVFADAAGPHGMSPTFRQFVAGLLATLRELTLFFAPNINSYKRFADGSFAPTALCWGLDNRTCALRVVGHGDGMRVECRVAGGDVNPYLAVAALIAGGLYGIDKGLQLPEPYPGNAYEAAGVQRLPATLAEAAALFENSELAAEVFGDDVVAHYLNNARVELAAFNAAVTDWERKRGFERL</sequence>
<dbReference type="EMBL" id="FUFA01000006">
    <property type="protein sequence ID" value="SPM37546.1"/>
    <property type="molecule type" value="Genomic_DNA"/>
</dbReference>
<dbReference type="PROSITE" id="PS51986">
    <property type="entry name" value="GS_BETA_GRASP"/>
    <property type="match status" value="1"/>
</dbReference>
<reference evidence="9 10" key="1">
    <citation type="submission" date="2017-01" db="EMBL/GenBank/DDBJ databases">
        <authorList>
            <consortium name="Urmite Genomes"/>
        </authorList>
    </citation>
    <scope>NUCLEOTIDE SEQUENCE [LARGE SCALE GENOMIC DNA]</scope>
    <source>
        <strain evidence="9 10">AB57</strain>
    </source>
</reference>
<evidence type="ECO:0000313" key="10">
    <source>
        <dbReference type="Proteomes" id="UP000240988"/>
    </source>
</evidence>
<dbReference type="RefSeq" id="WP_077090060.1">
    <property type="nucleotide sequence ID" value="NZ_LT721901.1"/>
</dbReference>
<dbReference type="InterPro" id="IPR008146">
    <property type="entry name" value="Gln_synth_cat_dom"/>
</dbReference>
<dbReference type="GO" id="GO:0006576">
    <property type="term" value="P:biogenic amine metabolic process"/>
    <property type="evidence" value="ECO:0007669"/>
    <property type="project" value="UniProtKB-ARBA"/>
</dbReference>
<comment type="similarity">
    <text evidence="1 5 6">Belongs to the glutamine synthetase family.</text>
</comment>
<name>A0A2U3P1B8_9MYCO</name>
<keyword evidence="2" id="KW-0436">Ligase</keyword>
<keyword evidence="10" id="KW-1185">Reference proteome</keyword>
<evidence type="ECO:0000256" key="3">
    <source>
        <dbReference type="ARBA" id="ARBA00022741"/>
    </source>
</evidence>
<dbReference type="SUPFAM" id="SSF55931">
    <property type="entry name" value="Glutamine synthetase/guanido kinase"/>
    <property type="match status" value="1"/>
</dbReference>
<dbReference type="SUPFAM" id="SSF54368">
    <property type="entry name" value="Glutamine synthetase, N-terminal domain"/>
    <property type="match status" value="1"/>
</dbReference>
<feature type="domain" description="GS beta-grasp" evidence="7">
    <location>
        <begin position="34"/>
        <end position="130"/>
    </location>
</feature>